<comment type="caution">
    <text evidence="2">The sequence shown here is derived from an EMBL/GenBank/DDBJ whole genome shotgun (WGS) entry which is preliminary data.</text>
</comment>
<name>A0A562PLB4_9BURK</name>
<keyword evidence="1" id="KW-1133">Transmembrane helix</keyword>
<evidence type="ECO:0000256" key="1">
    <source>
        <dbReference type="SAM" id="Phobius"/>
    </source>
</evidence>
<reference evidence="2 3" key="1">
    <citation type="journal article" date="2015" name="Stand. Genomic Sci.">
        <title>Genomic Encyclopedia of Bacterial and Archaeal Type Strains, Phase III: the genomes of soil and plant-associated and newly described type strains.</title>
        <authorList>
            <person name="Whitman W.B."/>
            <person name="Woyke T."/>
            <person name="Klenk H.P."/>
            <person name="Zhou Y."/>
            <person name="Lilburn T.G."/>
            <person name="Beck B.J."/>
            <person name="De Vos P."/>
            <person name="Vandamme P."/>
            <person name="Eisen J.A."/>
            <person name="Garrity G."/>
            <person name="Hugenholtz P."/>
            <person name="Kyrpides N.C."/>
        </authorList>
    </citation>
    <scope>NUCLEOTIDE SEQUENCE [LARGE SCALE GENOMIC DNA]</scope>
    <source>
        <strain evidence="2 3">CGMCC 1.10685</strain>
    </source>
</reference>
<evidence type="ECO:0000313" key="2">
    <source>
        <dbReference type="EMBL" id="TWI45261.1"/>
    </source>
</evidence>
<feature type="transmembrane region" description="Helical" evidence="1">
    <location>
        <begin position="190"/>
        <end position="210"/>
    </location>
</feature>
<feature type="transmembrane region" description="Helical" evidence="1">
    <location>
        <begin position="66"/>
        <end position="88"/>
    </location>
</feature>
<organism evidence="2 3">
    <name type="scientific">Pseudoduganella flava</name>
    <dbReference type="NCBI Taxonomy" id="871742"/>
    <lineage>
        <taxon>Bacteria</taxon>
        <taxon>Pseudomonadati</taxon>
        <taxon>Pseudomonadota</taxon>
        <taxon>Betaproteobacteria</taxon>
        <taxon>Burkholderiales</taxon>
        <taxon>Oxalobacteraceae</taxon>
        <taxon>Telluria group</taxon>
        <taxon>Pseudoduganella</taxon>
    </lineage>
</organism>
<feature type="transmembrane region" description="Helical" evidence="1">
    <location>
        <begin position="42"/>
        <end position="60"/>
    </location>
</feature>
<evidence type="ECO:0008006" key="4">
    <source>
        <dbReference type="Google" id="ProtNLM"/>
    </source>
</evidence>
<keyword evidence="1" id="KW-0812">Transmembrane</keyword>
<gene>
    <name evidence="2" type="ORF">IP92_03637</name>
</gene>
<feature type="transmembrane region" description="Helical" evidence="1">
    <location>
        <begin position="100"/>
        <end position="120"/>
    </location>
</feature>
<dbReference type="EMBL" id="VLKW01000007">
    <property type="protein sequence ID" value="TWI45261.1"/>
    <property type="molecule type" value="Genomic_DNA"/>
</dbReference>
<proteinExistence type="predicted"/>
<dbReference type="AlphaFoldDB" id="A0A562PLB4"/>
<feature type="transmembrane region" description="Helical" evidence="1">
    <location>
        <begin position="12"/>
        <end position="30"/>
    </location>
</feature>
<feature type="transmembrane region" description="Helical" evidence="1">
    <location>
        <begin position="132"/>
        <end position="154"/>
    </location>
</feature>
<evidence type="ECO:0000313" key="3">
    <source>
        <dbReference type="Proteomes" id="UP000315112"/>
    </source>
</evidence>
<protein>
    <recommendedName>
        <fullName evidence="4">EamA family transporter</fullName>
    </recommendedName>
</protein>
<keyword evidence="1" id="KW-0472">Membrane</keyword>
<feature type="transmembrane region" description="Helical" evidence="1">
    <location>
        <begin position="161"/>
        <end position="184"/>
    </location>
</feature>
<dbReference type="Proteomes" id="UP000315112">
    <property type="component" value="Unassembled WGS sequence"/>
</dbReference>
<sequence length="249" mass="25976">MLLAEAVQSGGVAMASLVIGLLPVAVTLAGSRDRHAVPLRRLLPSLALSIAGLACIGWQSLAVSPGGLLCALGALASWTAYAVGNSRWLGRLHDVGAHEWSLLLGVVTGAEALLLAVPAFVLMDGTATAAQWWRFLGVVSAVALLCSVLGNALWNRASRALPLALTGQMIVFETVFGLLYGLVWEARLPTALEAAAMLLLVAGVVSCTAAHRPVRTVRRSPPSVEDLHEPVHAEAVAHGAEGSRPRRLT</sequence>
<accession>A0A562PLB4</accession>